<dbReference type="Proteomes" id="UP001165136">
    <property type="component" value="Unassembled WGS sequence"/>
</dbReference>
<evidence type="ECO:0000313" key="3">
    <source>
        <dbReference type="Proteomes" id="UP001165136"/>
    </source>
</evidence>
<dbReference type="Pfam" id="PF13624">
    <property type="entry name" value="SurA_N_3"/>
    <property type="match status" value="1"/>
</dbReference>
<dbReference type="InterPro" id="IPR027304">
    <property type="entry name" value="Trigger_fact/SurA_dom_sf"/>
</dbReference>
<evidence type="ECO:0000256" key="1">
    <source>
        <dbReference type="SAM" id="SignalP"/>
    </source>
</evidence>
<comment type="caution">
    <text evidence="2">The sequence shown here is derived from an EMBL/GenBank/DDBJ whole genome shotgun (WGS) entry which is preliminary data.</text>
</comment>
<reference evidence="2" key="1">
    <citation type="submission" date="2023-03" db="EMBL/GenBank/DDBJ databases">
        <title>Amycolatopsis taiwanensis NBRC 103393.</title>
        <authorList>
            <person name="Ichikawa N."/>
            <person name="Sato H."/>
            <person name="Tonouchi N."/>
        </authorList>
    </citation>
    <scope>NUCLEOTIDE SEQUENCE</scope>
    <source>
        <strain evidence="2">NBRC 103393</strain>
    </source>
</reference>
<proteinExistence type="predicted"/>
<dbReference type="PROSITE" id="PS51257">
    <property type="entry name" value="PROKAR_LIPOPROTEIN"/>
    <property type="match status" value="1"/>
</dbReference>
<organism evidence="2 3">
    <name type="scientific">Amycolatopsis taiwanensis</name>
    <dbReference type="NCBI Taxonomy" id="342230"/>
    <lineage>
        <taxon>Bacteria</taxon>
        <taxon>Bacillati</taxon>
        <taxon>Actinomycetota</taxon>
        <taxon>Actinomycetes</taxon>
        <taxon>Pseudonocardiales</taxon>
        <taxon>Pseudonocardiaceae</taxon>
        <taxon>Amycolatopsis</taxon>
    </lineage>
</organism>
<dbReference type="EMBL" id="BSTI01000002">
    <property type="protein sequence ID" value="GLY64359.1"/>
    <property type="molecule type" value="Genomic_DNA"/>
</dbReference>
<evidence type="ECO:0008006" key="4">
    <source>
        <dbReference type="Google" id="ProtNLM"/>
    </source>
</evidence>
<gene>
    <name evidence="2" type="ORF">Atai01_09780</name>
</gene>
<name>A0A9W6VF02_9PSEU</name>
<sequence length="323" mass="34034">MRIMGRPRALVSVVLGCLLLAGCGSGPSQTRAAILIGDHEITVDQVQQVIDRAVTQEPAAQQLAQQHKLDLLGRAIVGQLVVHEMITRAAQREGLRADPALVAQAVNALSQPSPTSGIDPAVLAGDIALRARDHTEAATDYVLERALGEKYFDKLSVDFDYTTVSTDDNGPRREQAEAKAKQFAASPNAATTLVRADAGAGMDAELGTTLPALQSPMFAGSVLFGVPAGTVVSFEADPSQSVWLVAVIRKRDLNASPAVDQAQQATAGQLASVGIRLLQQDVERSGVKINPRYGVWDPVAMDVAPSAAEVSGFVLPVEGYVQP</sequence>
<dbReference type="AlphaFoldDB" id="A0A9W6VF02"/>
<protein>
    <recommendedName>
        <fullName evidence="4">PpiC domain-containing protein</fullName>
    </recommendedName>
</protein>
<keyword evidence="3" id="KW-1185">Reference proteome</keyword>
<dbReference type="SUPFAM" id="SSF109998">
    <property type="entry name" value="Triger factor/SurA peptide-binding domain-like"/>
    <property type="match status" value="1"/>
</dbReference>
<evidence type="ECO:0000313" key="2">
    <source>
        <dbReference type="EMBL" id="GLY64359.1"/>
    </source>
</evidence>
<keyword evidence="1" id="KW-0732">Signal</keyword>
<feature type="signal peptide" evidence="1">
    <location>
        <begin position="1"/>
        <end position="32"/>
    </location>
</feature>
<accession>A0A9W6VF02</accession>
<feature type="chain" id="PRO_5040950123" description="PpiC domain-containing protein" evidence="1">
    <location>
        <begin position="33"/>
        <end position="323"/>
    </location>
</feature>